<dbReference type="AlphaFoldDB" id="A0A1F2P7V1"/>
<reference evidence="1" key="1">
    <citation type="submission" date="2016-05" db="EMBL/GenBank/DDBJ databases">
        <title>Microbial consortia oxidize butane by reversing methanogenesis.</title>
        <authorList>
            <person name="Laso-Perez R."/>
            <person name="Richter M."/>
            <person name="Wegener G."/>
            <person name="Musat F."/>
        </authorList>
    </citation>
    <scope>NUCLEOTIDE SEQUENCE [LARGE SCALE GENOMIC DNA]</scope>
    <source>
        <strain evidence="1">BOX2</strain>
    </source>
</reference>
<keyword evidence="2" id="KW-1185">Reference proteome</keyword>
<name>A0A1F2P7V1_9EURY</name>
<dbReference type="EMBL" id="LYOS01000005">
    <property type="protein sequence ID" value="OFV67293.1"/>
    <property type="molecule type" value="Genomic_DNA"/>
</dbReference>
<dbReference type="SUPFAM" id="SSF160975">
    <property type="entry name" value="AF1531-like"/>
    <property type="match status" value="1"/>
</dbReference>
<organism evidence="1 2">
    <name type="scientific">Candidatus Syntropharchaeum caldarium</name>
    <dbReference type="NCBI Taxonomy" id="1838285"/>
    <lineage>
        <taxon>Archaea</taxon>
        <taxon>Methanobacteriati</taxon>
        <taxon>Methanobacteriota</taxon>
        <taxon>Stenosarchaea group</taxon>
        <taxon>Methanomicrobia</taxon>
        <taxon>Methanosarcinales</taxon>
        <taxon>ANME-2 cluster</taxon>
        <taxon>Candidatus Syntropharchaeum</taxon>
    </lineage>
</organism>
<dbReference type="GO" id="GO:0003677">
    <property type="term" value="F:DNA binding"/>
    <property type="evidence" value="ECO:0007669"/>
    <property type="project" value="UniProtKB-KW"/>
</dbReference>
<comment type="caution">
    <text evidence="1">The sequence shown here is derived from an EMBL/GenBank/DDBJ whole genome shotgun (WGS) entry which is preliminary data.</text>
</comment>
<dbReference type="PANTHER" id="PTHR40734:SF1">
    <property type="entry name" value="DNA-BINDING PROTEIN"/>
    <property type="match status" value="1"/>
</dbReference>
<proteinExistence type="predicted"/>
<evidence type="ECO:0000313" key="2">
    <source>
        <dbReference type="Proteomes" id="UP000186940"/>
    </source>
</evidence>
<evidence type="ECO:0000313" key="1">
    <source>
        <dbReference type="EMBL" id="OFV67293.1"/>
    </source>
</evidence>
<dbReference type="Gene3D" id="2.40.50.140">
    <property type="entry name" value="Nucleic acid-binding proteins"/>
    <property type="match status" value="1"/>
</dbReference>
<sequence>MGEAIEMFKASKEREDYVRVLDFLPYGRIDDDRPAYQKKPLIQAIGEKSFVLMELTPKKGKEAVMHQRLYIGKGERDIVDHVNCRIRYDELTHAAKAELKHVLAEIVKENEERFLDVYNKSYPITTRLHILDLFPGIGRKFVNMILQERKKGEFTSFEDLSRRVKGLYHPEKIIANRIEEELSEKNVKYRLFTTTV</sequence>
<dbReference type="InterPro" id="IPR007003">
    <property type="entry name" value="DUF655"/>
</dbReference>
<dbReference type="Proteomes" id="UP000186940">
    <property type="component" value="Unassembled WGS sequence"/>
</dbReference>
<dbReference type="PANTHER" id="PTHR40734">
    <property type="entry name" value="TRNA-SPECIFIC ADENOSINE DEAMINASE-RELATED"/>
    <property type="match status" value="1"/>
</dbReference>
<dbReference type="InterPro" id="IPR012340">
    <property type="entry name" value="NA-bd_OB-fold"/>
</dbReference>
<dbReference type="Pfam" id="PF04919">
    <property type="entry name" value="DUF655"/>
    <property type="match status" value="1"/>
</dbReference>
<accession>A0A1F2P7V1</accession>
<dbReference type="Gene3D" id="1.10.150.280">
    <property type="entry name" value="AF1531-like domain"/>
    <property type="match status" value="1"/>
</dbReference>
<dbReference type="STRING" id="1838285.SCAL_001562"/>
<gene>
    <name evidence="1" type="ORF">SCAL_001562</name>
</gene>
<keyword evidence="1" id="KW-0238">DNA-binding</keyword>
<protein>
    <submittedName>
        <fullName evidence="1">DNA-binding protein</fullName>
    </submittedName>
</protein>